<evidence type="ECO:0000256" key="2">
    <source>
        <dbReference type="SAM" id="MobiDB-lite"/>
    </source>
</evidence>
<feature type="region of interest" description="Disordered" evidence="2">
    <location>
        <begin position="1"/>
        <end position="38"/>
    </location>
</feature>
<proteinExistence type="predicted"/>
<feature type="compositionally biased region" description="Basic and acidic residues" evidence="2">
    <location>
        <begin position="61"/>
        <end position="77"/>
    </location>
</feature>
<dbReference type="Pfam" id="PF08232">
    <property type="entry name" value="Striatin"/>
    <property type="match status" value="1"/>
</dbReference>
<feature type="compositionally biased region" description="Polar residues" evidence="2">
    <location>
        <begin position="79"/>
        <end position="93"/>
    </location>
</feature>
<dbReference type="PANTHER" id="PTHR15653:SF1">
    <property type="entry name" value="STRIATIN-4"/>
    <property type="match status" value="1"/>
</dbReference>
<evidence type="ECO:0000256" key="1">
    <source>
        <dbReference type="ARBA" id="ARBA00023054"/>
    </source>
</evidence>
<dbReference type="PANTHER" id="PTHR15653">
    <property type="entry name" value="STRIATIN"/>
    <property type="match status" value="1"/>
</dbReference>
<evidence type="ECO:0000313" key="4">
    <source>
        <dbReference type="Ensembl" id="ENSUMAP00000022904"/>
    </source>
</evidence>
<sequence length="145" mass="15888">ELAVAASGRTGGPKASVTQQGAQVTSLQGERKGQGTVNTDLVPRIKMLEYARKQERAKYDKLRFITDPNHGEKKPELSEQVSNGPVESVTPENSPLVPAQINQVVNHSNQPRIITTHDDRVIHFLDNQTGKSVHSSLPICMWSPA</sequence>
<feature type="compositionally biased region" description="Polar residues" evidence="2">
    <location>
        <begin position="16"/>
        <end position="28"/>
    </location>
</feature>
<organism evidence="4">
    <name type="scientific">Ursus maritimus</name>
    <name type="common">Polar bear</name>
    <name type="synonym">Thalarctos maritimus</name>
    <dbReference type="NCBI Taxonomy" id="29073"/>
    <lineage>
        <taxon>Eukaryota</taxon>
        <taxon>Metazoa</taxon>
        <taxon>Chordata</taxon>
        <taxon>Craniata</taxon>
        <taxon>Vertebrata</taxon>
        <taxon>Euteleostomi</taxon>
        <taxon>Mammalia</taxon>
        <taxon>Eutheria</taxon>
        <taxon>Laurasiatheria</taxon>
        <taxon>Carnivora</taxon>
        <taxon>Caniformia</taxon>
        <taxon>Ursidae</taxon>
        <taxon>Ursus</taxon>
    </lineage>
</organism>
<protein>
    <recommendedName>
        <fullName evidence="3">Striatin N-terminal domain-containing protein</fullName>
    </recommendedName>
</protein>
<dbReference type="Ensembl" id="ENSUMAT00000027148.1">
    <property type="protein sequence ID" value="ENSUMAP00000022904.1"/>
    <property type="gene ID" value="ENSUMAG00000016722.1"/>
</dbReference>
<keyword evidence="1" id="KW-0175">Coiled coil</keyword>
<dbReference type="GO" id="GO:0044877">
    <property type="term" value="F:protein-containing complex binding"/>
    <property type="evidence" value="ECO:0007669"/>
    <property type="project" value="TreeGrafter"/>
</dbReference>
<reference evidence="4" key="1">
    <citation type="submission" date="2019-03" db="UniProtKB">
        <authorList>
            <consortium name="Ensembl"/>
        </authorList>
    </citation>
    <scope>IDENTIFICATION</scope>
</reference>
<dbReference type="GO" id="GO:0030425">
    <property type="term" value="C:dendrite"/>
    <property type="evidence" value="ECO:0007669"/>
    <property type="project" value="TreeGrafter"/>
</dbReference>
<feature type="region of interest" description="Disordered" evidence="2">
    <location>
        <begin position="61"/>
        <end position="94"/>
    </location>
</feature>
<evidence type="ECO:0000259" key="3">
    <source>
        <dbReference type="Pfam" id="PF08232"/>
    </source>
</evidence>
<dbReference type="GO" id="GO:0051721">
    <property type="term" value="F:protein phosphatase 2A binding"/>
    <property type="evidence" value="ECO:0007669"/>
    <property type="project" value="TreeGrafter"/>
</dbReference>
<feature type="domain" description="Striatin N-terminal" evidence="3">
    <location>
        <begin position="22"/>
        <end position="94"/>
    </location>
</feature>
<dbReference type="InterPro" id="IPR013258">
    <property type="entry name" value="Striatin_N"/>
</dbReference>
<dbReference type="InterPro" id="IPR051488">
    <property type="entry name" value="WD_repeat_striatin"/>
</dbReference>
<dbReference type="AlphaFoldDB" id="A0A452UPI5"/>
<dbReference type="Gene3D" id="1.20.5.300">
    <property type="match status" value="1"/>
</dbReference>
<dbReference type="GeneTree" id="ENSGT00950000183095"/>
<name>A0A452UPI5_URSMA</name>
<accession>A0A452UPI5</accession>
<dbReference type="GO" id="GO:0005516">
    <property type="term" value="F:calmodulin binding"/>
    <property type="evidence" value="ECO:0007669"/>
    <property type="project" value="TreeGrafter"/>
</dbReference>
<dbReference type="GO" id="GO:0070016">
    <property type="term" value="F:armadillo repeat domain binding"/>
    <property type="evidence" value="ECO:0007669"/>
    <property type="project" value="TreeGrafter"/>
</dbReference>